<evidence type="ECO:0000313" key="2">
    <source>
        <dbReference type="Proteomes" id="UP000069935"/>
    </source>
</evidence>
<reference evidence="1 2" key="2">
    <citation type="journal article" date="2016" name="Genome Announc.">
        <title>Complete Genome Sequence of a Strain of Azospirillum thiophilum Isolated from a Sulfide Spring.</title>
        <authorList>
            <person name="Fomenkov A."/>
            <person name="Vincze T."/>
            <person name="Grabovich M."/>
            <person name="Anton B.P."/>
            <person name="Dubinina G."/>
            <person name="Orlova M."/>
            <person name="Belousova E."/>
            <person name="Roberts R.J."/>
        </authorList>
    </citation>
    <scope>NUCLEOTIDE SEQUENCE [LARGE SCALE GENOMIC DNA]</scope>
    <source>
        <strain evidence="1 2">BV-S</strain>
    </source>
</reference>
<dbReference type="KEGG" id="ati:AL072_25975"/>
<evidence type="ECO:0000313" key="1">
    <source>
        <dbReference type="EMBL" id="ALG74381.1"/>
    </source>
</evidence>
<gene>
    <name evidence="1" type="ORF">AL072_25975</name>
</gene>
<dbReference type="EMBL" id="CP012404">
    <property type="protein sequence ID" value="ALG74381.1"/>
    <property type="molecule type" value="Genomic_DNA"/>
</dbReference>
<protein>
    <submittedName>
        <fullName evidence="1">Uncharacterized protein</fullName>
    </submittedName>
</protein>
<reference evidence="2" key="1">
    <citation type="submission" date="2015-08" db="EMBL/GenBank/DDBJ databases">
        <title>Complete Genome Sequence of Azospirillum thiophilum BV-S.</title>
        <authorList>
            <person name="Fomenkov A."/>
            <person name="Vincze T."/>
            <person name="Grabovich M."/>
            <person name="Dubinina G."/>
            <person name="Orlova M."/>
            <person name="Belousova E."/>
            <person name="Roberts R.J."/>
        </authorList>
    </citation>
    <scope>NUCLEOTIDE SEQUENCE [LARGE SCALE GENOMIC DNA]</scope>
    <source>
        <strain evidence="2">BV-S</strain>
    </source>
</reference>
<sequence>MPTTVSMSPVLKQILWGGSSISLNLITVHKRVDRHAMHFFDTPDLNRTVLFKHPNFHENKPRDELMLWSDDATDQEHSERPIETGIYSPLLHDRPEAGGEAIYLRMKNCNELLEESFGVSEQVSGRDLSLLNVIDNTPSLDPFLLRTSVEDRKIPFNHELWNISDQENEKIRNAIAGKIRPIIEVALFSGADNIWSSARVDDFLKAIWNPDLPDAQEFVASFGFDLVESASVFSAWKGVTFYELQVMRGGPKAVELLKWLRSPLSVPLDITSNRMYEQQLTMFIEKVANDVESVLHDIRLIMSEYEQCLADFQAGRPEKFRDFLRTCRRKYWLMGYCVSAINNVALSYQQYKRYSSAGRMFYHQMNEMLRHMSVALDRRRERPLTF</sequence>
<dbReference type="RefSeq" id="WP_045583779.1">
    <property type="nucleotide sequence ID" value="NZ_CP012404.1"/>
</dbReference>
<organism evidence="1 2">
    <name type="scientific">Azospirillum thiophilum</name>
    <dbReference type="NCBI Taxonomy" id="528244"/>
    <lineage>
        <taxon>Bacteria</taxon>
        <taxon>Pseudomonadati</taxon>
        <taxon>Pseudomonadota</taxon>
        <taxon>Alphaproteobacteria</taxon>
        <taxon>Rhodospirillales</taxon>
        <taxon>Azospirillaceae</taxon>
        <taxon>Azospirillum</taxon>
    </lineage>
</organism>
<name>A0AAC8ZW93_9PROT</name>
<dbReference type="Proteomes" id="UP000069935">
    <property type="component" value="Chromosome 4"/>
</dbReference>
<keyword evidence="2" id="KW-1185">Reference proteome</keyword>
<dbReference type="AlphaFoldDB" id="A0AAC8ZW93"/>
<accession>A0AAC8ZW93</accession>
<proteinExistence type="predicted"/>